<dbReference type="SMART" id="SM00331">
    <property type="entry name" value="PP2C_SIG"/>
    <property type="match status" value="1"/>
</dbReference>
<dbReference type="Pfam" id="PF07228">
    <property type="entry name" value="SpoIIE"/>
    <property type="match status" value="1"/>
</dbReference>
<dbReference type="SUPFAM" id="SSF81606">
    <property type="entry name" value="PP2C-like"/>
    <property type="match status" value="1"/>
</dbReference>
<dbReference type="SMR" id="A0A843WUF5"/>
<gene>
    <name evidence="6" type="ORF">Taro_047130</name>
</gene>
<dbReference type="Gene3D" id="3.60.40.10">
    <property type="entry name" value="PPM-type phosphatase domain"/>
    <property type="match status" value="1"/>
</dbReference>
<comment type="catalytic activity">
    <reaction evidence="1 3">
        <text>O-phospho-L-seryl-[protein] + H2O = L-seryl-[protein] + phosphate</text>
        <dbReference type="Rhea" id="RHEA:20629"/>
        <dbReference type="Rhea" id="RHEA-COMP:9863"/>
        <dbReference type="Rhea" id="RHEA-COMP:11604"/>
        <dbReference type="ChEBI" id="CHEBI:15377"/>
        <dbReference type="ChEBI" id="CHEBI:29999"/>
        <dbReference type="ChEBI" id="CHEBI:43474"/>
        <dbReference type="ChEBI" id="CHEBI:83421"/>
        <dbReference type="EC" id="3.1.3.16"/>
    </reaction>
</comment>
<keyword evidence="7" id="KW-1185">Reference proteome</keyword>
<dbReference type="Proteomes" id="UP000652761">
    <property type="component" value="Unassembled WGS sequence"/>
</dbReference>
<dbReference type="InterPro" id="IPR036457">
    <property type="entry name" value="PPM-type-like_dom_sf"/>
</dbReference>
<keyword evidence="3" id="KW-0464">Manganese</keyword>
<protein>
    <recommendedName>
        <fullName evidence="3">Protein phosphatase</fullName>
        <ecNumber evidence="3">3.1.3.16</ecNumber>
    </recommendedName>
</protein>
<dbReference type="GO" id="GO:0046872">
    <property type="term" value="F:metal ion binding"/>
    <property type="evidence" value="ECO:0007669"/>
    <property type="project" value="UniProtKB-UniRule"/>
</dbReference>
<comment type="similarity">
    <text evidence="3">Belongs to the PP2C family.</text>
</comment>
<comment type="cofactor">
    <cofactor evidence="3">
        <name>Mn(2+)</name>
        <dbReference type="ChEBI" id="CHEBI:29035"/>
    </cofactor>
</comment>
<dbReference type="SMART" id="SM00332">
    <property type="entry name" value="PP2Cc"/>
    <property type="match status" value="1"/>
</dbReference>
<dbReference type="PROSITE" id="PS51746">
    <property type="entry name" value="PPM_2"/>
    <property type="match status" value="1"/>
</dbReference>
<evidence type="ECO:0000256" key="2">
    <source>
        <dbReference type="ARBA" id="ARBA00048336"/>
    </source>
</evidence>
<evidence type="ECO:0000256" key="4">
    <source>
        <dbReference type="SAM" id="MobiDB-lite"/>
    </source>
</evidence>
<feature type="region of interest" description="Disordered" evidence="4">
    <location>
        <begin position="1"/>
        <end position="82"/>
    </location>
</feature>
<sequence length="356" mass="38139">MENPMPSSPPAPLAALLRRKRPRPEDVPAVDASTTRILRRAIAAPKEEEKRPPAPKRQYPRLPAPARPVRPRDSTASVPARSSVAAVPLWGKPTAAPVGVAPKAKLRIPRLKLDLGSFYVAKEGVHPRGEDAHFLNRALNAFGVADGVGGWTAHGIDAGMFSRQLMSLCEVELVEASCRRTSLLLEGLLERALARTTARGTSTACIAVVDGQLLRAVNIGDSGFLVVRGDKVVYRSATQQSHFNRPYQVGRVDKGDPPASASRTVVRIAPGDIIVAGTDGLFDNLFHEEIVEVLAEAKADGHGAPEDMARALAWAAVEAYLAGEETPFSVACRKAKLSWNGSGKPDDVTVVVARVW</sequence>
<keyword evidence="3" id="KW-0460">Magnesium</keyword>
<comment type="cofactor">
    <cofactor evidence="3">
        <name>Mg(2+)</name>
        <dbReference type="ChEBI" id="CHEBI:18420"/>
    </cofactor>
</comment>
<dbReference type="InterPro" id="IPR039123">
    <property type="entry name" value="PPTC7"/>
</dbReference>
<comment type="catalytic activity">
    <reaction evidence="2 3">
        <text>O-phospho-L-threonyl-[protein] + H2O = L-threonyl-[protein] + phosphate</text>
        <dbReference type="Rhea" id="RHEA:47004"/>
        <dbReference type="Rhea" id="RHEA-COMP:11060"/>
        <dbReference type="Rhea" id="RHEA-COMP:11605"/>
        <dbReference type="ChEBI" id="CHEBI:15377"/>
        <dbReference type="ChEBI" id="CHEBI:30013"/>
        <dbReference type="ChEBI" id="CHEBI:43474"/>
        <dbReference type="ChEBI" id="CHEBI:61977"/>
        <dbReference type="EC" id="3.1.3.16"/>
    </reaction>
</comment>
<name>A0A843WUF5_COLES</name>
<keyword evidence="3" id="KW-0479">Metal-binding</keyword>
<keyword evidence="3" id="KW-0378">Hydrolase</keyword>
<dbReference type="EMBL" id="NMUH01006002">
    <property type="protein sequence ID" value="MQM14202.1"/>
    <property type="molecule type" value="Genomic_DNA"/>
</dbReference>
<dbReference type="AlphaFoldDB" id="A0A843WUF5"/>
<dbReference type="CDD" id="cd00143">
    <property type="entry name" value="PP2Cc"/>
    <property type="match status" value="1"/>
</dbReference>
<evidence type="ECO:0000256" key="1">
    <source>
        <dbReference type="ARBA" id="ARBA00047761"/>
    </source>
</evidence>
<dbReference type="InterPro" id="IPR001932">
    <property type="entry name" value="PPM-type_phosphatase-like_dom"/>
</dbReference>
<evidence type="ECO:0000256" key="3">
    <source>
        <dbReference type="RuleBase" id="RU366020"/>
    </source>
</evidence>
<comment type="caution">
    <text evidence="6">The sequence shown here is derived from an EMBL/GenBank/DDBJ whole genome shotgun (WGS) entry which is preliminary data.</text>
</comment>
<dbReference type="GO" id="GO:0004722">
    <property type="term" value="F:protein serine/threonine phosphatase activity"/>
    <property type="evidence" value="ECO:0007669"/>
    <property type="project" value="UniProtKB-EC"/>
</dbReference>
<accession>A0A843WUF5</accession>
<dbReference type="EC" id="3.1.3.16" evidence="3"/>
<feature type="compositionally biased region" description="Pro residues" evidence="4">
    <location>
        <begin position="1"/>
        <end position="12"/>
    </location>
</feature>
<organism evidence="6 7">
    <name type="scientific">Colocasia esculenta</name>
    <name type="common">Wild taro</name>
    <name type="synonym">Arum esculentum</name>
    <dbReference type="NCBI Taxonomy" id="4460"/>
    <lineage>
        <taxon>Eukaryota</taxon>
        <taxon>Viridiplantae</taxon>
        <taxon>Streptophyta</taxon>
        <taxon>Embryophyta</taxon>
        <taxon>Tracheophyta</taxon>
        <taxon>Spermatophyta</taxon>
        <taxon>Magnoliopsida</taxon>
        <taxon>Liliopsida</taxon>
        <taxon>Araceae</taxon>
        <taxon>Aroideae</taxon>
        <taxon>Colocasieae</taxon>
        <taxon>Colocasia</taxon>
    </lineage>
</organism>
<evidence type="ECO:0000313" key="6">
    <source>
        <dbReference type="EMBL" id="MQM14202.1"/>
    </source>
</evidence>
<reference evidence="6" key="1">
    <citation type="submission" date="2017-07" db="EMBL/GenBank/DDBJ databases">
        <title>Taro Niue Genome Assembly and Annotation.</title>
        <authorList>
            <person name="Atibalentja N."/>
            <person name="Keating K."/>
            <person name="Fields C.J."/>
        </authorList>
    </citation>
    <scope>NUCLEOTIDE SEQUENCE</scope>
    <source>
        <strain evidence="6">Niue_2</strain>
        <tissue evidence="6">Leaf</tissue>
    </source>
</reference>
<keyword evidence="3" id="KW-0904">Protein phosphatase</keyword>
<dbReference type="OrthoDB" id="60843at2759"/>
<proteinExistence type="inferred from homology"/>
<evidence type="ECO:0000259" key="5">
    <source>
        <dbReference type="PROSITE" id="PS51746"/>
    </source>
</evidence>
<evidence type="ECO:0000313" key="7">
    <source>
        <dbReference type="Proteomes" id="UP000652761"/>
    </source>
</evidence>
<dbReference type="PANTHER" id="PTHR12320">
    <property type="entry name" value="PROTEIN PHOSPHATASE 2C"/>
    <property type="match status" value="1"/>
</dbReference>
<feature type="domain" description="PPM-type phosphatase" evidence="5">
    <location>
        <begin position="114"/>
        <end position="355"/>
    </location>
</feature>
<dbReference type="PANTHER" id="PTHR12320:SF81">
    <property type="entry name" value="PROTEIN PHOSPHATASE 2C 23-RELATED"/>
    <property type="match status" value="1"/>
</dbReference>